<dbReference type="EMBL" id="BAAAYL010000001">
    <property type="protein sequence ID" value="GAA3371190.1"/>
    <property type="molecule type" value="Genomic_DNA"/>
</dbReference>
<proteinExistence type="predicted"/>
<dbReference type="Proteomes" id="UP001499990">
    <property type="component" value="Unassembled WGS sequence"/>
</dbReference>
<keyword evidence="2" id="KW-1185">Reference proteome</keyword>
<gene>
    <name evidence="1" type="ORF">GCM10020367_20850</name>
</gene>
<evidence type="ECO:0000313" key="1">
    <source>
        <dbReference type="EMBL" id="GAA3371190.1"/>
    </source>
</evidence>
<comment type="caution">
    <text evidence="1">The sequence shown here is derived from an EMBL/GenBank/DDBJ whole genome shotgun (WGS) entry which is preliminary data.</text>
</comment>
<sequence>MCEGCGTRAAEWDEQAGGDRFAYVSETHRCPGCELIAMEQEQVPEGAEGRGVKIGLRPRER</sequence>
<organism evidence="1 2">
    <name type="scientific">Streptomyces sannanensis</name>
    <dbReference type="NCBI Taxonomy" id="285536"/>
    <lineage>
        <taxon>Bacteria</taxon>
        <taxon>Bacillati</taxon>
        <taxon>Actinomycetota</taxon>
        <taxon>Actinomycetes</taxon>
        <taxon>Kitasatosporales</taxon>
        <taxon>Streptomycetaceae</taxon>
        <taxon>Streptomyces</taxon>
    </lineage>
</organism>
<reference evidence="2" key="1">
    <citation type="journal article" date="2019" name="Int. J. Syst. Evol. Microbiol.">
        <title>The Global Catalogue of Microorganisms (GCM) 10K type strain sequencing project: providing services to taxonomists for standard genome sequencing and annotation.</title>
        <authorList>
            <consortium name="The Broad Institute Genomics Platform"/>
            <consortium name="The Broad Institute Genome Sequencing Center for Infectious Disease"/>
            <person name="Wu L."/>
            <person name="Ma J."/>
        </authorList>
    </citation>
    <scope>NUCLEOTIDE SEQUENCE [LARGE SCALE GENOMIC DNA]</scope>
    <source>
        <strain evidence="2">JCM 9651</strain>
    </source>
</reference>
<accession>A0ABP6S9C1</accession>
<dbReference type="RefSeq" id="WP_345036000.1">
    <property type="nucleotide sequence ID" value="NZ_BAAAYL010000001.1"/>
</dbReference>
<protein>
    <submittedName>
        <fullName evidence="1">Uncharacterized protein</fullName>
    </submittedName>
</protein>
<evidence type="ECO:0000313" key="2">
    <source>
        <dbReference type="Proteomes" id="UP001499990"/>
    </source>
</evidence>
<name>A0ABP6S9C1_9ACTN</name>